<dbReference type="Pfam" id="PF02308">
    <property type="entry name" value="MgtC"/>
    <property type="match status" value="1"/>
</dbReference>
<dbReference type="InterPro" id="IPR049177">
    <property type="entry name" value="MgtC_SapB_SrpB_YhiD_N"/>
</dbReference>
<keyword evidence="5" id="KW-1185">Reference proteome</keyword>
<feature type="transmembrane region" description="Helical" evidence="1">
    <location>
        <begin position="417"/>
        <end position="438"/>
    </location>
</feature>
<evidence type="ECO:0000259" key="2">
    <source>
        <dbReference type="Pfam" id="PF02308"/>
    </source>
</evidence>
<dbReference type="Pfam" id="PF13194">
    <property type="entry name" value="DUF4010"/>
    <property type="match status" value="1"/>
</dbReference>
<evidence type="ECO:0000313" key="5">
    <source>
        <dbReference type="Proteomes" id="UP000282926"/>
    </source>
</evidence>
<dbReference type="RefSeq" id="WP_127781112.1">
    <property type="nucleotide sequence ID" value="NZ_SADD01000014.1"/>
</dbReference>
<feature type="transmembrane region" description="Helical" evidence="1">
    <location>
        <begin position="327"/>
        <end position="344"/>
    </location>
</feature>
<protein>
    <submittedName>
        <fullName evidence="4">MgtC/SapB family protein</fullName>
    </submittedName>
</protein>
<feature type="transmembrane region" description="Helical" evidence="1">
    <location>
        <begin position="105"/>
        <end position="130"/>
    </location>
</feature>
<feature type="transmembrane region" description="Helical" evidence="1">
    <location>
        <begin position="356"/>
        <end position="376"/>
    </location>
</feature>
<dbReference type="Proteomes" id="UP000282926">
    <property type="component" value="Unassembled WGS sequence"/>
</dbReference>
<feature type="domain" description="DUF4010" evidence="3">
    <location>
        <begin position="186"/>
        <end position="412"/>
    </location>
</feature>
<feature type="transmembrane region" description="Helical" evidence="1">
    <location>
        <begin position="240"/>
        <end position="268"/>
    </location>
</feature>
<name>A0ABY0CNZ2_9DELT</name>
<feature type="transmembrane region" description="Helical" evidence="1">
    <location>
        <begin position="388"/>
        <end position="411"/>
    </location>
</feature>
<feature type="transmembrane region" description="Helical" evidence="1">
    <location>
        <begin position="66"/>
        <end position="84"/>
    </location>
</feature>
<feature type="transmembrane region" description="Helical" evidence="1">
    <location>
        <begin position="181"/>
        <end position="202"/>
    </location>
</feature>
<evidence type="ECO:0000259" key="3">
    <source>
        <dbReference type="Pfam" id="PF13194"/>
    </source>
</evidence>
<dbReference type="EMBL" id="SADD01000014">
    <property type="protein sequence ID" value="RVU42164.1"/>
    <property type="molecule type" value="Genomic_DNA"/>
</dbReference>
<proteinExistence type="predicted"/>
<organism evidence="4 5">
    <name type="scientific">Lujinxingia sediminis</name>
    <dbReference type="NCBI Taxonomy" id="2480984"/>
    <lineage>
        <taxon>Bacteria</taxon>
        <taxon>Deltaproteobacteria</taxon>
        <taxon>Bradymonadales</taxon>
        <taxon>Lujinxingiaceae</taxon>
        <taxon>Lujinxingia</taxon>
    </lineage>
</organism>
<feature type="transmembrane region" description="Helical" evidence="1">
    <location>
        <begin position="6"/>
        <end position="27"/>
    </location>
</feature>
<keyword evidence="1" id="KW-0472">Membrane</keyword>
<evidence type="ECO:0000313" key="4">
    <source>
        <dbReference type="EMBL" id="RVU42164.1"/>
    </source>
</evidence>
<comment type="caution">
    <text evidence="4">The sequence shown here is derived from an EMBL/GenBank/DDBJ whole genome shotgun (WGS) entry which is preliminary data.</text>
</comment>
<keyword evidence="1" id="KW-0812">Transmembrane</keyword>
<accession>A0ABY0CNZ2</accession>
<sequence>MEPSTVLDFGMVRAVAVSLALGGIIGLERQSHREPESPLGSVGVRTFALSSLLGTVSVIAQNILPGLPYVVGLGYFALLVAFFWHERRATEHEVGITTQISAMVVFVLGVLVPSMPMVAASIAVIVAIVLSLKRHTTTFVHLLTPAEIVSTMKFLLVTVVLLPLLPDQPVDPWGIYNLREIWLLVVLISGISFLGYFAIRFLGTSRGLVLTGVLGGMASSTAVALAMSRQVHQNPRSRTVLLSAAFAIMLANAFMFARVTVAVAVVNLELVKTLWLPFVLMAIPGSVVAGLLWVTLVSHVRDRPEGRDEPATIDEGMTLEIRNPFELVPALKFALLLVVIIGVAKGLGQLYGSQVIYLTAIFGGLAETNAISLAVARMEAGGELSAPLATQAIVIAILTNSLVKAALSAIIGSRRLGAYVAMGLAPIMAVGLLAAFLLL</sequence>
<dbReference type="InterPro" id="IPR025105">
    <property type="entry name" value="DUF4010"/>
</dbReference>
<gene>
    <name evidence="4" type="ORF">EA187_17655</name>
</gene>
<feature type="transmembrane region" description="Helical" evidence="1">
    <location>
        <begin position="274"/>
        <end position="297"/>
    </location>
</feature>
<feature type="transmembrane region" description="Helical" evidence="1">
    <location>
        <begin position="142"/>
        <end position="165"/>
    </location>
</feature>
<keyword evidence="1" id="KW-1133">Transmembrane helix</keyword>
<dbReference type="PANTHER" id="PTHR39084:SF1">
    <property type="entry name" value="DUF4010 DOMAIN-CONTAINING PROTEIN"/>
    <property type="match status" value="1"/>
</dbReference>
<feature type="transmembrane region" description="Helical" evidence="1">
    <location>
        <begin position="208"/>
        <end position="228"/>
    </location>
</feature>
<reference evidence="4 5" key="1">
    <citation type="submission" date="2019-01" db="EMBL/GenBank/DDBJ databases">
        <title>Lujinxingia litoralis gen. nov., sp. nov. and Lujinxingia sediminis gen. nov., sp. nov., new members in the order Bradymonadales, isolated from coastal sediment.</title>
        <authorList>
            <person name="Li C.-M."/>
        </authorList>
    </citation>
    <scope>NUCLEOTIDE SEQUENCE [LARGE SCALE GENOMIC DNA]</scope>
    <source>
        <strain evidence="4 5">SEH01</strain>
    </source>
</reference>
<evidence type="ECO:0000256" key="1">
    <source>
        <dbReference type="SAM" id="Phobius"/>
    </source>
</evidence>
<dbReference type="PANTHER" id="PTHR39084">
    <property type="entry name" value="MEMBRANE PROTEIN-RELATED"/>
    <property type="match status" value="1"/>
</dbReference>
<feature type="domain" description="MgtC/SapB/SrpB/YhiD N-terminal" evidence="2">
    <location>
        <begin position="16"/>
        <end position="136"/>
    </location>
</feature>